<evidence type="ECO:0000313" key="2">
    <source>
        <dbReference type="Proteomes" id="UP000224563"/>
    </source>
</evidence>
<keyword evidence="2" id="KW-1185">Reference proteome</keyword>
<comment type="caution">
    <text evidence="1">The sequence shown here is derived from an EMBL/GenBank/DDBJ whole genome shotgun (WGS) entry which is preliminary data.</text>
</comment>
<dbReference type="RefSeq" id="WP_031542724.1">
    <property type="nucleotide sequence ID" value="NZ_JANSWH010000013.1"/>
</dbReference>
<dbReference type="AlphaFoldDB" id="A0A2G3E3N7"/>
<dbReference type="PANTHER" id="PTHR48098:SF1">
    <property type="entry name" value="DIACYLGLYCEROL ACYLTRANSFERASE_MYCOLYLTRANSFERASE AG85A"/>
    <property type="match status" value="1"/>
</dbReference>
<dbReference type="InterPro" id="IPR029058">
    <property type="entry name" value="AB_hydrolase_fold"/>
</dbReference>
<dbReference type="Pfam" id="PF00756">
    <property type="entry name" value="Esterase"/>
    <property type="match status" value="1"/>
</dbReference>
<dbReference type="EMBL" id="PDYG01000025">
    <property type="protein sequence ID" value="PHU37888.1"/>
    <property type="molecule type" value="Genomic_DNA"/>
</dbReference>
<dbReference type="PANTHER" id="PTHR48098">
    <property type="entry name" value="ENTEROCHELIN ESTERASE-RELATED"/>
    <property type="match status" value="1"/>
</dbReference>
<dbReference type="InterPro" id="IPR000801">
    <property type="entry name" value="Esterase-like"/>
</dbReference>
<dbReference type="Gene3D" id="3.40.50.1820">
    <property type="entry name" value="alpha/beta hydrolase"/>
    <property type="match status" value="1"/>
</dbReference>
<sequence>MAFLQVNLMSEALMRTVQVNVILPVDKLRFPGMPEREEKPYKTLYLLHGLLGSSVDWVNGTRIQRYADENDLVVVMPSGDNAFYVDQPSGYNQYGVFIGEELVALTRKMFPLSHKREDTFIGGLSMGGYGAMRNGLKYADTFGYIVSLSGALFVDELPERTNDSPAFMERRNFAESIFGNLDEVIESDKNPKWLVKQLQKEGKAIPKIYMACGTNDTLLPNNRDMHAFLQESGVDVTYEEGPGSHEWDFWDDYIKKAIYGWLPTEHAGLGMNSGNIKSK</sequence>
<dbReference type="InterPro" id="IPR050583">
    <property type="entry name" value="Mycobacterial_A85_antigen"/>
</dbReference>
<reference evidence="1 2" key="1">
    <citation type="submission" date="2017-10" db="EMBL/GenBank/DDBJ databases">
        <title>Resolving the taxonomy of Roseburia spp., Eubacterium rectale and Agathobacter spp. through phylogenomic analysis.</title>
        <authorList>
            <person name="Sheridan P.O."/>
            <person name="Walker A.W."/>
            <person name="Duncan S.H."/>
            <person name="Scott K.P."/>
            <person name="Toole P.W.O."/>
            <person name="Luis P."/>
            <person name="Flint H.J."/>
        </authorList>
    </citation>
    <scope>NUCLEOTIDE SEQUENCE [LARGE SCALE GENOMIC DNA]</scope>
    <source>
        <strain evidence="1 2">JK623</strain>
    </source>
</reference>
<reference evidence="1 2" key="2">
    <citation type="submission" date="2017-10" db="EMBL/GenBank/DDBJ databases">
        <authorList>
            <person name="Banno H."/>
            <person name="Chua N.-H."/>
        </authorList>
    </citation>
    <scope>NUCLEOTIDE SEQUENCE [LARGE SCALE GENOMIC DNA]</scope>
    <source>
        <strain evidence="1 2">JK623</strain>
    </source>
</reference>
<gene>
    <name evidence="1" type="ORF">CSX02_05650</name>
</gene>
<organism evidence="1 2">
    <name type="scientific">Agathobacter ruminis</name>
    <dbReference type="NCBI Taxonomy" id="1712665"/>
    <lineage>
        <taxon>Bacteria</taxon>
        <taxon>Bacillati</taxon>
        <taxon>Bacillota</taxon>
        <taxon>Clostridia</taxon>
        <taxon>Lachnospirales</taxon>
        <taxon>Lachnospiraceae</taxon>
        <taxon>Agathobacter</taxon>
    </lineage>
</organism>
<protein>
    <submittedName>
        <fullName evidence="1">Acetylesterase</fullName>
    </submittedName>
</protein>
<dbReference type="SUPFAM" id="SSF53474">
    <property type="entry name" value="alpha/beta-Hydrolases"/>
    <property type="match status" value="1"/>
</dbReference>
<name>A0A2G3E3N7_9FIRM</name>
<evidence type="ECO:0000313" key="1">
    <source>
        <dbReference type="EMBL" id="PHU37888.1"/>
    </source>
</evidence>
<dbReference type="GO" id="GO:0016747">
    <property type="term" value="F:acyltransferase activity, transferring groups other than amino-acyl groups"/>
    <property type="evidence" value="ECO:0007669"/>
    <property type="project" value="TreeGrafter"/>
</dbReference>
<dbReference type="Proteomes" id="UP000224563">
    <property type="component" value="Unassembled WGS sequence"/>
</dbReference>
<accession>A0A2G3E3N7</accession>
<proteinExistence type="predicted"/>